<evidence type="ECO:0000256" key="1">
    <source>
        <dbReference type="ARBA" id="ARBA00007825"/>
    </source>
</evidence>
<feature type="domain" description="Intradiol ring-cleavage dioxygenases" evidence="4">
    <location>
        <begin position="34"/>
        <end position="101"/>
    </location>
</feature>
<dbReference type="RefSeq" id="WP_090003580.1">
    <property type="nucleotide sequence ID" value="NZ_FNET01000001.1"/>
</dbReference>
<dbReference type="Proteomes" id="UP000199682">
    <property type="component" value="Unassembled WGS sequence"/>
</dbReference>
<dbReference type="PANTHER" id="PTHR33711:SF9">
    <property type="entry name" value="PROTOCATECHUATE 3,4-DIOXYGENASE ALPHA CHAIN"/>
    <property type="match status" value="1"/>
</dbReference>
<dbReference type="AlphaFoldDB" id="A0A1G8PE15"/>
<organism evidence="5 6">
    <name type="scientific">Lentzea albidocapillata subsp. violacea</name>
    <dbReference type="NCBI Taxonomy" id="128104"/>
    <lineage>
        <taxon>Bacteria</taxon>
        <taxon>Bacillati</taxon>
        <taxon>Actinomycetota</taxon>
        <taxon>Actinomycetes</taxon>
        <taxon>Pseudonocardiales</taxon>
        <taxon>Pseudonocardiaceae</taxon>
        <taxon>Lentzea</taxon>
    </lineage>
</organism>
<dbReference type="InterPro" id="IPR015889">
    <property type="entry name" value="Intradiol_dOase_core"/>
</dbReference>
<dbReference type="PANTHER" id="PTHR33711">
    <property type="entry name" value="DIOXYGENASE, PUTATIVE (AFU_ORTHOLOGUE AFUA_2G02910)-RELATED"/>
    <property type="match status" value="1"/>
</dbReference>
<accession>A0A1G8PE15</accession>
<dbReference type="EMBL" id="FNET01000001">
    <property type="protein sequence ID" value="SDI90801.1"/>
    <property type="molecule type" value="Genomic_DNA"/>
</dbReference>
<sequence>MTEATPGQTIGPFFHHALAFPGDSELVPFGSAGSVVLHGYVHDGAGDPVPDAMIEIRQSDASGDVPRVGGSLRRRGAGFTGWGRSCTDGAGHYWFSTVEPALPFFAVTVFARGLLDRLFTRIYLPDAADAIDGLVASRESDGRLQFDIHLQGPSETVFFKFPRT</sequence>
<evidence type="ECO:0000313" key="5">
    <source>
        <dbReference type="EMBL" id="SDI90801.1"/>
    </source>
</evidence>
<reference evidence="6" key="1">
    <citation type="submission" date="2016-10" db="EMBL/GenBank/DDBJ databases">
        <authorList>
            <person name="Varghese N."/>
            <person name="Submissions S."/>
        </authorList>
    </citation>
    <scope>NUCLEOTIDE SEQUENCE [LARGE SCALE GENOMIC DNA]</scope>
    <source>
        <strain evidence="6">DSM 44796</strain>
    </source>
</reference>
<dbReference type="GO" id="GO:0016702">
    <property type="term" value="F:oxidoreductase activity, acting on single donors with incorporation of molecular oxygen, incorporation of two atoms of oxygen"/>
    <property type="evidence" value="ECO:0007669"/>
    <property type="project" value="InterPro"/>
</dbReference>
<name>A0A1G8PE15_9PSEU</name>
<comment type="similarity">
    <text evidence="1">Belongs to the intradiol ring-cleavage dioxygenase family.</text>
</comment>
<dbReference type="Pfam" id="PF00775">
    <property type="entry name" value="Dioxygenase_C"/>
    <property type="match status" value="1"/>
</dbReference>
<dbReference type="Gene3D" id="2.60.130.10">
    <property type="entry name" value="Aromatic compound dioxygenase"/>
    <property type="match status" value="1"/>
</dbReference>
<proteinExistence type="inferred from homology"/>
<keyword evidence="2 5" id="KW-0223">Dioxygenase</keyword>
<keyword evidence="3" id="KW-0560">Oxidoreductase</keyword>
<dbReference type="SUPFAM" id="SSF49482">
    <property type="entry name" value="Aromatic compound dioxygenase"/>
    <property type="match status" value="1"/>
</dbReference>
<evidence type="ECO:0000259" key="4">
    <source>
        <dbReference type="Pfam" id="PF00775"/>
    </source>
</evidence>
<evidence type="ECO:0000313" key="6">
    <source>
        <dbReference type="Proteomes" id="UP000199682"/>
    </source>
</evidence>
<evidence type="ECO:0000256" key="3">
    <source>
        <dbReference type="ARBA" id="ARBA00023002"/>
    </source>
</evidence>
<gene>
    <name evidence="5" type="ORF">SAMN04488074_1016</name>
</gene>
<protein>
    <submittedName>
        <fullName evidence="5">Protocatechuate 3,4-dioxygenase alpha subunit</fullName>
    </submittedName>
</protein>
<dbReference type="InterPro" id="IPR000627">
    <property type="entry name" value="Intradiol_dOase_C"/>
</dbReference>
<evidence type="ECO:0000256" key="2">
    <source>
        <dbReference type="ARBA" id="ARBA00022964"/>
    </source>
</evidence>
<dbReference type="InterPro" id="IPR050770">
    <property type="entry name" value="Intradiol_RC_Dioxygenase"/>
</dbReference>
<dbReference type="GO" id="GO:0008199">
    <property type="term" value="F:ferric iron binding"/>
    <property type="evidence" value="ECO:0007669"/>
    <property type="project" value="InterPro"/>
</dbReference>